<evidence type="ECO:0000259" key="9">
    <source>
        <dbReference type="PROSITE" id="PS50928"/>
    </source>
</evidence>
<feature type="transmembrane region" description="Helical" evidence="8">
    <location>
        <begin position="328"/>
        <end position="354"/>
    </location>
</feature>
<dbReference type="InterPro" id="IPR000515">
    <property type="entry name" value="MetI-like"/>
</dbReference>
<evidence type="ECO:0000256" key="6">
    <source>
        <dbReference type="ARBA" id="ARBA00022989"/>
    </source>
</evidence>
<sequence length="591" mass="61964">MPSVPTDLHPAPRPVEQPARRPLRRPVSVFGKVSIGIAVLFAALALYPLGAVVHRLLFSGGGLDLGPVRETLAEPGLVGLVVNTVVVVVVSSAVALVIGTALAWVNERTDARMGVLTDALPMVPFLLPPVAGAIGWVLLLSPRAGYLNTWLRDLLGVVGVDLTDGPFDIYSWYGLIGVYTIYQVPYAFMLASAGLRNLDPSLEEQSRVSGAGPLRTLRKVTMPGVKPSLAGAVLLMLWSGFGLFSIPAVIGTGADIDILSVRIVESLAEYPSRTGVAVGLSLIVVGFVALAWWAQRLVVGRGRHATVGGKGQRVNRLRLGRWRGPVRVLMVAYLAVTTVLPLAALLIVSLTGFWTTKINWGALGFDALRRAIIDDSTTQEALLNSLGLGLLGATIGIGVAAVVALYVSKAGRLGRFLDGAIKFPSTLSHIVLAVGFVLALAGPPFGLGGTLTILLLAYLALYLPQAAVAADAAVAQVGGELPEASRVGGAGEARTFRRVYLPLMLPGLITGWALLFVRMIGDLTASSILAGTGNPVVGFRILEIYQNGSYATLAALSTVLTVISCAVVLVVMVLSRRSARWSAPANPTGAR</sequence>
<evidence type="ECO:0000256" key="8">
    <source>
        <dbReference type="RuleBase" id="RU363032"/>
    </source>
</evidence>
<dbReference type="Gene3D" id="1.10.3720.10">
    <property type="entry name" value="MetI-like"/>
    <property type="match status" value="2"/>
</dbReference>
<evidence type="ECO:0000256" key="4">
    <source>
        <dbReference type="ARBA" id="ARBA00022519"/>
    </source>
</evidence>
<evidence type="ECO:0000256" key="5">
    <source>
        <dbReference type="ARBA" id="ARBA00022692"/>
    </source>
</evidence>
<keyword evidence="6 8" id="KW-1133">Transmembrane helix</keyword>
<feature type="transmembrane region" description="Helical" evidence="8">
    <location>
        <begin position="419"/>
        <end position="439"/>
    </location>
</feature>
<feature type="transmembrane region" description="Helical" evidence="8">
    <location>
        <begin position="170"/>
        <end position="191"/>
    </location>
</feature>
<feature type="transmembrane region" description="Helical" evidence="8">
    <location>
        <begin position="29"/>
        <end position="57"/>
    </location>
</feature>
<dbReference type="EMBL" id="JBHSIS010000009">
    <property type="protein sequence ID" value="MFC4855924.1"/>
    <property type="molecule type" value="Genomic_DNA"/>
</dbReference>
<feature type="transmembrane region" description="Helical" evidence="8">
    <location>
        <begin position="115"/>
        <end position="139"/>
    </location>
</feature>
<feature type="transmembrane region" description="Helical" evidence="8">
    <location>
        <begin position="77"/>
        <end position="103"/>
    </location>
</feature>
<dbReference type="PANTHER" id="PTHR43357">
    <property type="entry name" value="INNER MEMBRANE ABC TRANSPORTER PERMEASE PROTEIN YDCV"/>
    <property type="match status" value="1"/>
</dbReference>
<feature type="transmembrane region" description="Helical" evidence="8">
    <location>
        <begin position="499"/>
        <end position="520"/>
    </location>
</feature>
<dbReference type="InterPro" id="IPR035906">
    <property type="entry name" value="MetI-like_sf"/>
</dbReference>
<keyword evidence="5 8" id="KW-0812">Transmembrane</keyword>
<name>A0ABV9S836_9PSEU</name>
<dbReference type="RefSeq" id="WP_378057892.1">
    <property type="nucleotide sequence ID" value="NZ_JBHSIS010000009.1"/>
</dbReference>
<keyword evidence="11" id="KW-1185">Reference proteome</keyword>
<dbReference type="Proteomes" id="UP001595859">
    <property type="component" value="Unassembled WGS sequence"/>
</dbReference>
<proteinExistence type="inferred from homology"/>
<evidence type="ECO:0000313" key="11">
    <source>
        <dbReference type="Proteomes" id="UP001595859"/>
    </source>
</evidence>
<feature type="transmembrane region" description="Helical" evidence="8">
    <location>
        <begin position="274"/>
        <end position="294"/>
    </location>
</feature>
<evidence type="ECO:0000256" key="7">
    <source>
        <dbReference type="ARBA" id="ARBA00023136"/>
    </source>
</evidence>
<dbReference type="PROSITE" id="PS50928">
    <property type="entry name" value="ABC_TM1"/>
    <property type="match status" value="2"/>
</dbReference>
<reference evidence="11" key="1">
    <citation type="journal article" date="2019" name="Int. J. Syst. Evol. Microbiol.">
        <title>The Global Catalogue of Microorganisms (GCM) 10K type strain sequencing project: providing services to taxonomists for standard genome sequencing and annotation.</title>
        <authorList>
            <consortium name="The Broad Institute Genomics Platform"/>
            <consortium name="The Broad Institute Genome Sequencing Center for Infectious Disease"/>
            <person name="Wu L."/>
            <person name="Ma J."/>
        </authorList>
    </citation>
    <scope>NUCLEOTIDE SEQUENCE [LARGE SCALE GENOMIC DNA]</scope>
    <source>
        <strain evidence="11">ZS-22-S1</strain>
    </source>
</reference>
<feature type="domain" description="ABC transmembrane type-1" evidence="9">
    <location>
        <begin position="382"/>
        <end position="571"/>
    </location>
</feature>
<gene>
    <name evidence="10" type="ORF">ACFPCV_20625</name>
</gene>
<dbReference type="CDD" id="cd06261">
    <property type="entry name" value="TM_PBP2"/>
    <property type="match status" value="2"/>
</dbReference>
<feature type="domain" description="ABC transmembrane type-1" evidence="9">
    <location>
        <begin position="81"/>
        <end position="291"/>
    </location>
</feature>
<keyword evidence="2 8" id="KW-0813">Transport</keyword>
<evidence type="ECO:0000256" key="1">
    <source>
        <dbReference type="ARBA" id="ARBA00004429"/>
    </source>
</evidence>
<protein>
    <submittedName>
        <fullName evidence="10">ABC transporter permease</fullName>
    </submittedName>
</protein>
<feature type="transmembrane region" description="Helical" evidence="8">
    <location>
        <begin position="228"/>
        <end position="254"/>
    </location>
</feature>
<dbReference type="SUPFAM" id="SSF161098">
    <property type="entry name" value="MetI-like"/>
    <property type="match status" value="2"/>
</dbReference>
<comment type="similarity">
    <text evidence="8">Belongs to the binding-protein-dependent transport system permease family.</text>
</comment>
<keyword evidence="3" id="KW-1003">Cell membrane</keyword>
<feature type="transmembrane region" description="Helical" evidence="8">
    <location>
        <begin position="550"/>
        <end position="574"/>
    </location>
</feature>
<evidence type="ECO:0000313" key="10">
    <source>
        <dbReference type="EMBL" id="MFC4855924.1"/>
    </source>
</evidence>
<evidence type="ECO:0000256" key="2">
    <source>
        <dbReference type="ARBA" id="ARBA00022448"/>
    </source>
</evidence>
<feature type="transmembrane region" description="Helical" evidence="8">
    <location>
        <begin position="386"/>
        <end position="407"/>
    </location>
</feature>
<organism evidence="10 11">
    <name type="scientific">Actinophytocola glycyrrhizae</name>
    <dbReference type="NCBI Taxonomy" id="2044873"/>
    <lineage>
        <taxon>Bacteria</taxon>
        <taxon>Bacillati</taxon>
        <taxon>Actinomycetota</taxon>
        <taxon>Actinomycetes</taxon>
        <taxon>Pseudonocardiales</taxon>
        <taxon>Pseudonocardiaceae</taxon>
    </lineage>
</organism>
<keyword evidence="4" id="KW-0997">Cell inner membrane</keyword>
<accession>A0ABV9S836</accession>
<evidence type="ECO:0000256" key="3">
    <source>
        <dbReference type="ARBA" id="ARBA00022475"/>
    </source>
</evidence>
<dbReference type="PANTHER" id="PTHR43357:SF4">
    <property type="entry name" value="INNER MEMBRANE ABC TRANSPORTER PERMEASE PROTEIN YDCV"/>
    <property type="match status" value="1"/>
</dbReference>
<dbReference type="Pfam" id="PF00528">
    <property type="entry name" value="BPD_transp_1"/>
    <property type="match status" value="2"/>
</dbReference>
<keyword evidence="7 8" id="KW-0472">Membrane</keyword>
<feature type="transmembrane region" description="Helical" evidence="8">
    <location>
        <begin position="445"/>
        <end position="463"/>
    </location>
</feature>
<comment type="caution">
    <text evidence="10">The sequence shown here is derived from an EMBL/GenBank/DDBJ whole genome shotgun (WGS) entry which is preliminary data.</text>
</comment>
<comment type="subcellular location">
    <subcellularLocation>
        <location evidence="1">Cell inner membrane</location>
        <topology evidence="1">Multi-pass membrane protein</topology>
    </subcellularLocation>
    <subcellularLocation>
        <location evidence="8">Cell membrane</location>
        <topology evidence="8">Multi-pass membrane protein</topology>
    </subcellularLocation>
</comment>